<proteinExistence type="predicted"/>
<dbReference type="Proteomes" id="UP001501057">
    <property type="component" value="Unassembled WGS sequence"/>
</dbReference>
<evidence type="ECO:0000313" key="2">
    <source>
        <dbReference type="EMBL" id="GAA1750908.1"/>
    </source>
</evidence>
<dbReference type="EMBL" id="BAAAME010000006">
    <property type="protein sequence ID" value="GAA1750908.1"/>
    <property type="molecule type" value="Genomic_DNA"/>
</dbReference>
<feature type="region of interest" description="Disordered" evidence="1">
    <location>
        <begin position="1"/>
        <end position="118"/>
    </location>
</feature>
<reference evidence="2 3" key="1">
    <citation type="journal article" date="2019" name="Int. J. Syst. Evol. Microbiol.">
        <title>The Global Catalogue of Microorganisms (GCM) 10K type strain sequencing project: providing services to taxonomists for standard genome sequencing and annotation.</title>
        <authorList>
            <consortium name="The Broad Institute Genomics Platform"/>
            <consortium name="The Broad Institute Genome Sequencing Center for Infectious Disease"/>
            <person name="Wu L."/>
            <person name="Ma J."/>
        </authorList>
    </citation>
    <scope>NUCLEOTIDE SEQUENCE [LARGE SCALE GENOMIC DNA]</scope>
    <source>
        <strain evidence="2 3">JCM 13518</strain>
    </source>
</reference>
<evidence type="ECO:0000313" key="3">
    <source>
        <dbReference type="Proteomes" id="UP001501057"/>
    </source>
</evidence>
<protein>
    <submittedName>
        <fullName evidence="2">Uncharacterized protein</fullName>
    </submittedName>
</protein>
<feature type="compositionally biased region" description="Basic and acidic residues" evidence="1">
    <location>
        <begin position="13"/>
        <end position="34"/>
    </location>
</feature>
<keyword evidence="3" id="KW-1185">Reference proteome</keyword>
<feature type="compositionally biased region" description="Polar residues" evidence="1">
    <location>
        <begin position="1"/>
        <end position="10"/>
    </location>
</feature>
<evidence type="ECO:0000256" key="1">
    <source>
        <dbReference type="SAM" id="MobiDB-lite"/>
    </source>
</evidence>
<name>A0ABN2K923_9ACTN</name>
<sequence>MELATVTTQGKGDVCHGQRETREGSPEDAGEHAGRGGAGAVREAGVEPDRDCDLETEERAEGSGAPGPPVGPSDDGGRSPRVTASSKMRWDLLHLGDIGGGLFSRQQRTARPGQALTG</sequence>
<comment type="caution">
    <text evidence="2">The sequence shown here is derived from an EMBL/GenBank/DDBJ whole genome shotgun (WGS) entry which is preliminary data.</text>
</comment>
<gene>
    <name evidence="2" type="ORF">GCM10009710_33390</name>
</gene>
<accession>A0ABN2K923</accession>
<feature type="compositionally biased region" description="Basic and acidic residues" evidence="1">
    <location>
        <begin position="44"/>
        <end position="61"/>
    </location>
</feature>
<organism evidence="2 3">
    <name type="scientific">Aeromicrobium alkaliterrae</name>
    <dbReference type="NCBI Taxonomy" id="302168"/>
    <lineage>
        <taxon>Bacteria</taxon>
        <taxon>Bacillati</taxon>
        <taxon>Actinomycetota</taxon>
        <taxon>Actinomycetes</taxon>
        <taxon>Propionibacteriales</taxon>
        <taxon>Nocardioidaceae</taxon>
        <taxon>Aeromicrobium</taxon>
    </lineage>
</organism>